<feature type="domain" description="C2H2-type" evidence="3">
    <location>
        <begin position="335"/>
        <end position="365"/>
    </location>
</feature>
<dbReference type="Proteomes" id="UP000239560">
    <property type="component" value="Unassembled WGS sequence"/>
</dbReference>
<name>A0A2T0AIL4_RHOTO</name>
<feature type="compositionally biased region" description="Basic residues" evidence="2">
    <location>
        <begin position="474"/>
        <end position="483"/>
    </location>
</feature>
<dbReference type="InterPro" id="IPR013087">
    <property type="entry name" value="Znf_C2H2_type"/>
</dbReference>
<evidence type="ECO:0000256" key="1">
    <source>
        <dbReference type="PROSITE-ProRule" id="PRU00042"/>
    </source>
</evidence>
<feature type="region of interest" description="Disordered" evidence="2">
    <location>
        <begin position="24"/>
        <end position="219"/>
    </location>
</feature>
<dbReference type="PROSITE" id="PS50157">
    <property type="entry name" value="ZINC_FINGER_C2H2_2"/>
    <property type="match status" value="1"/>
</dbReference>
<comment type="caution">
    <text evidence="4">The sequence shown here is derived from an EMBL/GenBank/DDBJ whole genome shotgun (WGS) entry which is preliminary data.</text>
</comment>
<feature type="compositionally biased region" description="Low complexity" evidence="2">
    <location>
        <begin position="24"/>
        <end position="33"/>
    </location>
</feature>
<feature type="region of interest" description="Disordered" evidence="2">
    <location>
        <begin position="470"/>
        <end position="490"/>
    </location>
</feature>
<feature type="region of interest" description="Disordered" evidence="2">
    <location>
        <begin position="246"/>
        <end position="335"/>
    </location>
</feature>
<feature type="compositionally biased region" description="Polar residues" evidence="2">
    <location>
        <begin position="154"/>
        <end position="173"/>
    </location>
</feature>
<protein>
    <recommendedName>
        <fullName evidence="3">C2H2-type domain-containing protein</fullName>
    </recommendedName>
</protein>
<keyword evidence="1" id="KW-0862">Zinc</keyword>
<feature type="compositionally biased region" description="Low complexity" evidence="2">
    <location>
        <begin position="99"/>
        <end position="112"/>
    </location>
</feature>
<gene>
    <name evidence="4" type="ORF">AAT19DRAFT_8907</name>
</gene>
<feature type="compositionally biased region" description="Polar residues" evidence="2">
    <location>
        <begin position="187"/>
        <end position="200"/>
    </location>
</feature>
<accession>A0A2T0AIL4</accession>
<proteinExistence type="predicted"/>
<evidence type="ECO:0000256" key="2">
    <source>
        <dbReference type="SAM" id="MobiDB-lite"/>
    </source>
</evidence>
<keyword evidence="1" id="KW-0863">Zinc-finger</keyword>
<dbReference type="AlphaFoldDB" id="A0A2T0AIL4"/>
<feature type="compositionally biased region" description="Low complexity" evidence="2">
    <location>
        <begin position="309"/>
        <end position="320"/>
    </location>
</feature>
<feature type="compositionally biased region" description="Polar residues" evidence="2">
    <location>
        <begin position="273"/>
        <end position="283"/>
    </location>
</feature>
<evidence type="ECO:0000259" key="3">
    <source>
        <dbReference type="PROSITE" id="PS50157"/>
    </source>
</evidence>
<dbReference type="GO" id="GO:0008270">
    <property type="term" value="F:zinc ion binding"/>
    <property type="evidence" value="ECO:0007669"/>
    <property type="project" value="UniProtKB-KW"/>
</dbReference>
<dbReference type="OrthoDB" id="2527248at2759"/>
<evidence type="ECO:0000313" key="4">
    <source>
        <dbReference type="EMBL" id="PRQ77839.1"/>
    </source>
</evidence>
<organism evidence="4 5">
    <name type="scientific">Rhodotorula toruloides</name>
    <name type="common">Yeast</name>
    <name type="synonym">Rhodosporidium toruloides</name>
    <dbReference type="NCBI Taxonomy" id="5286"/>
    <lineage>
        <taxon>Eukaryota</taxon>
        <taxon>Fungi</taxon>
        <taxon>Dikarya</taxon>
        <taxon>Basidiomycota</taxon>
        <taxon>Pucciniomycotina</taxon>
        <taxon>Microbotryomycetes</taxon>
        <taxon>Sporidiobolales</taxon>
        <taxon>Sporidiobolaceae</taxon>
        <taxon>Rhodotorula</taxon>
    </lineage>
</organism>
<keyword evidence="1" id="KW-0479">Metal-binding</keyword>
<dbReference type="EMBL" id="LCTV02000001">
    <property type="protein sequence ID" value="PRQ77839.1"/>
    <property type="molecule type" value="Genomic_DNA"/>
</dbReference>
<sequence>MLGTDEHKPVLASPSASFAFDIQPKQLMPQQQQSDGGLLTTEPLHGMPAQRVEAAGASSTSYEPWQQQQSHAHSAGGAAGRWYEGHAAQNGGPHSTEHTQQQQPYAPYTPTQHLPTAVPYPTSQPSALAAYTGWQNHGQHAPYQPYHLPPIDAPSSQPNGAQYEQPALSTYAQQPYPRNDSYAPYAQQHSYSGSHSATPSDTPPAHLSSNDAYRPPPFNLSLPSIAQSLPPAYGMGSYGQAPIDHSNPAMARYGPPQPHAATTDANAIPGPSTALSLSHQRSITPLAPSAPHLNAADAPNGVDDGFGGSSARQGQGQSSSTRKRKEPKDAATRKYQCTECDQKFARPSALATHIVRCKRRSGFCPGEDPPLETLTLIFSSTTLHFSSSSQTAHAHEGKTVHLRHVQSRVCGHVQPPEALSGQEPRTGAIARVVARQTDRLEQRRWRPAPTKVERLACDAQQRVAVCPARCAPSPRRRPRRRTPRHEPALTDRNIVVVAPPASIHLTTARNLCA</sequence>
<reference evidence="4 5" key="1">
    <citation type="journal article" date="2018" name="Elife">
        <title>Functional genomics of lipid metabolism in the oleaginous yeast Rhodosporidium toruloides.</title>
        <authorList>
            <person name="Coradetti S.T."/>
            <person name="Pinel D."/>
            <person name="Geiselman G."/>
            <person name="Ito M."/>
            <person name="Mondo S."/>
            <person name="Reilly M.C."/>
            <person name="Cheng Y.F."/>
            <person name="Bauer S."/>
            <person name="Grigoriev I."/>
            <person name="Gladden J.M."/>
            <person name="Simmons B.A."/>
            <person name="Brem R."/>
            <person name="Arkin A.P."/>
            <person name="Skerker J.M."/>
        </authorList>
    </citation>
    <scope>NUCLEOTIDE SEQUENCE [LARGE SCALE GENOMIC DNA]</scope>
    <source>
        <strain evidence="4 5">NBRC 0880</strain>
    </source>
</reference>
<evidence type="ECO:0000313" key="5">
    <source>
        <dbReference type="Proteomes" id="UP000239560"/>
    </source>
</evidence>
<feature type="compositionally biased region" description="Low complexity" evidence="2">
    <location>
        <begin position="66"/>
        <end position="76"/>
    </location>
</feature>